<keyword evidence="3" id="KW-0808">Transferase</keyword>
<organism evidence="3 4">
    <name type="scientific">Legionella oakridgensis</name>
    <dbReference type="NCBI Taxonomy" id="29423"/>
    <lineage>
        <taxon>Bacteria</taxon>
        <taxon>Pseudomonadati</taxon>
        <taxon>Pseudomonadota</taxon>
        <taxon>Gammaproteobacteria</taxon>
        <taxon>Legionellales</taxon>
        <taxon>Legionellaceae</taxon>
        <taxon>Legionella</taxon>
    </lineage>
</organism>
<feature type="coiled-coil region" evidence="1">
    <location>
        <begin position="121"/>
        <end position="148"/>
    </location>
</feature>
<evidence type="ECO:0000259" key="2">
    <source>
        <dbReference type="Pfam" id="PF00685"/>
    </source>
</evidence>
<proteinExistence type="predicted"/>
<dbReference type="SUPFAM" id="SSF52540">
    <property type="entry name" value="P-loop containing nucleoside triphosphate hydrolases"/>
    <property type="match status" value="1"/>
</dbReference>
<protein>
    <submittedName>
        <fullName evidence="3">Sulfotransferase domain protein</fullName>
    </submittedName>
</protein>
<evidence type="ECO:0000313" key="4">
    <source>
        <dbReference type="Proteomes" id="UP000054858"/>
    </source>
</evidence>
<dbReference type="Gene3D" id="3.40.50.300">
    <property type="entry name" value="P-loop containing nucleotide triphosphate hydrolases"/>
    <property type="match status" value="1"/>
</dbReference>
<reference evidence="3 4" key="1">
    <citation type="submission" date="2015-11" db="EMBL/GenBank/DDBJ databases">
        <title>Genomic analysis of 38 Legionella species identifies large and diverse effector repertoires.</title>
        <authorList>
            <person name="Burstein D."/>
            <person name="Amaro F."/>
            <person name="Zusman T."/>
            <person name="Lifshitz Z."/>
            <person name="Cohen O."/>
            <person name="Gilbert J.A."/>
            <person name="Pupko T."/>
            <person name="Shuman H.A."/>
            <person name="Segal G."/>
        </authorList>
    </citation>
    <scope>NUCLEOTIDE SEQUENCE [LARGE SCALE GENOMIC DNA]</scope>
    <source>
        <strain evidence="3 4">Oak Ridge-10</strain>
    </source>
</reference>
<evidence type="ECO:0000313" key="3">
    <source>
        <dbReference type="EMBL" id="KTD38277.1"/>
    </source>
</evidence>
<dbReference type="Pfam" id="PF00685">
    <property type="entry name" value="Sulfotransfer_1"/>
    <property type="match status" value="1"/>
</dbReference>
<accession>A0A0W0X150</accession>
<keyword evidence="1" id="KW-0175">Coiled coil</keyword>
<dbReference type="GO" id="GO:0008146">
    <property type="term" value="F:sulfotransferase activity"/>
    <property type="evidence" value="ECO:0007669"/>
    <property type="project" value="InterPro"/>
</dbReference>
<dbReference type="InterPro" id="IPR027417">
    <property type="entry name" value="P-loop_NTPase"/>
</dbReference>
<dbReference type="EMBL" id="LNYP01000029">
    <property type="protein sequence ID" value="KTD38277.1"/>
    <property type="molecule type" value="Genomic_DNA"/>
</dbReference>
<dbReference type="RefSeq" id="WP_058388928.1">
    <property type="nucleotide sequence ID" value="NZ_LCUA01000003.1"/>
</dbReference>
<feature type="coiled-coil region" evidence="1">
    <location>
        <begin position="213"/>
        <end position="247"/>
    </location>
</feature>
<name>A0A0W0X150_9GAMM</name>
<feature type="domain" description="Sulfotransferase" evidence="2">
    <location>
        <begin position="396"/>
        <end position="539"/>
    </location>
</feature>
<evidence type="ECO:0000256" key="1">
    <source>
        <dbReference type="SAM" id="Coils"/>
    </source>
</evidence>
<sequence length="565" mass="65432">MSKKTTFLENSEVKNETHSNIENTIISDLRNQIVQDIFKKVSTLHQKLIYTEDTKKQLLSDRARLVNEMKILISKNLEQCRALKNSLKEKHNEILTLKKLHKIALISEKKELTQQIRQQAFQQLNAQISKLKDEIKNKNILINRKKQLILKNQEVIHKFKNIIKNKNKEISFLNKMLVETKKLNNSKLKDVISVNKQSNLKQKLQNKNQQEIIKKITQELIFKRKNIEALRKEIVLTHSKISNKEDEQVTNNSNLTLNFKSIFIASGGSSGSHLLAVQMANFKPFITGPELNIASHPGLFNKESFRINLHKGLYAKNHIGSPIRLKNGNLFHVLPSLFLTNKKDLILDSSEAKFKLQENVYYWPNFVNKLYEHLKILKILNDDLTFIEHSPTNAICFPDLLQVSNAYGVHIIRDPRDAVASMLARRKYQALFTDISDEEMISLTLKQWATLNASAFKAKNNHNYLLVKYEDLVLKPQKIIASIFDFLDIGPLISYPHGSNIFGEIKKQNGWNFSPLDGINSSSVGRYKNELNSKQLNQIIKTEVINYELDTKMLIKEFMEEYHYT</sequence>
<dbReference type="Proteomes" id="UP000054858">
    <property type="component" value="Unassembled WGS sequence"/>
</dbReference>
<dbReference type="AlphaFoldDB" id="A0A0W0X150"/>
<gene>
    <name evidence="3" type="ORF">Loak_1953</name>
</gene>
<dbReference type="InterPro" id="IPR000863">
    <property type="entry name" value="Sulfotransferase_dom"/>
</dbReference>
<dbReference type="PATRIC" id="fig|29423.5.peg.2050"/>
<comment type="caution">
    <text evidence="3">The sequence shown here is derived from an EMBL/GenBank/DDBJ whole genome shotgun (WGS) entry which is preliminary data.</text>
</comment>